<feature type="transmembrane region" description="Helical" evidence="1">
    <location>
        <begin position="82"/>
        <end position="99"/>
    </location>
</feature>
<gene>
    <name evidence="2" type="ORF">E8M01_13835</name>
</gene>
<feature type="transmembrane region" description="Helical" evidence="1">
    <location>
        <begin position="320"/>
        <end position="338"/>
    </location>
</feature>
<dbReference type="PANTHER" id="PTHR38457:SF1">
    <property type="entry name" value="REGULATOR ABRB-RELATED"/>
    <property type="match status" value="1"/>
</dbReference>
<keyword evidence="1" id="KW-1133">Transmembrane helix</keyword>
<keyword evidence="3" id="KW-1185">Reference proteome</keyword>
<feature type="transmembrane region" description="Helical" evidence="1">
    <location>
        <begin position="208"/>
        <end position="225"/>
    </location>
</feature>
<feature type="transmembrane region" description="Helical" evidence="1">
    <location>
        <begin position="261"/>
        <end position="281"/>
    </location>
</feature>
<feature type="transmembrane region" description="Helical" evidence="1">
    <location>
        <begin position="111"/>
        <end position="131"/>
    </location>
</feature>
<dbReference type="KEGG" id="pstg:E8M01_13835"/>
<name>A0A4D7B181_9HYPH</name>
<dbReference type="GO" id="GO:0010468">
    <property type="term" value="P:regulation of gene expression"/>
    <property type="evidence" value="ECO:0007669"/>
    <property type="project" value="InterPro"/>
</dbReference>
<dbReference type="NCBIfam" id="TIGR03082">
    <property type="entry name" value="Gneg_AbrB_dup"/>
    <property type="match status" value="1"/>
</dbReference>
<proteinExistence type="predicted"/>
<feature type="transmembrane region" description="Helical" evidence="1">
    <location>
        <begin position="350"/>
        <end position="371"/>
    </location>
</feature>
<dbReference type="PIRSF" id="PIRSF038991">
    <property type="entry name" value="Protein_AbrB"/>
    <property type="match status" value="1"/>
</dbReference>
<feature type="transmembrane region" description="Helical" evidence="1">
    <location>
        <begin position="31"/>
        <end position="49"/>
    </location>
</feature>
<feature type="transmembrane region" description="Helical" evidence="1">
    <location>
        <begin position="293"/>
        <end position="314"/>
    </location>
</feature>
<accession>A0A4D7B181</accession>
<dbReference type="InterPro" id="IPR007820">
    <property type="entry name" value="AbrB_fam"/>
</dbReference>
<reference evidence="2 3" key="1">
    <citation type="submission" date="2019-04" db="EMBL/GenBank/DDBJ databases">
        <title>Phreatobacter aquaticus sp. nov.</title>
        <authorList>
            <person name="Choi A."/>
        </authorList>
    </citation>
    <scope>NUCLEOTIDE SEQUENCE [LARGE SCALE GENOMIC DNA]</scope>
    <source>
        <strain evidence="2 3">KCTC 52518</strain>
    </source>
</reference>
<protein>
    <submittedName>
        <fullName evidence="2">AbrB family transcriptional regulator</fullName>
    </submittedName>
</protein>
<dbReference type="OrthoDB" id="7157734at2"/>
<keyword evidence="1" id="KW-0472">Membrane</keyword>
<dbReference type="Pfam" id="PF05145">
    <property type="entry name" value="AbrB"/>
    <property type="match status" value="1"/>
</dbReference>
<dbReference type="EMBL" id="CP039690">
    <property type="protein sequence ID" value="QCI65195.1"/>
    <property type="molecule type" value="Genomic_DNA"/>
</dbReference>
<organism evidence="2 3">
    <name type="scientific">Phreatobacter stygius</name>
    <dbReference type="NCBI Taxonomy" id="1940610"/>
    <lineage>
        <taxon>Bacteria</taxon>
        <taxon>Pseudomonadati</taxon>
        <taxon>Pseudomonadota</taxon>
        <taxon>Alphaproteobacteria</taxon>
        <taxon>Hyphomicrobiales</taxon>
        <taxon>Phreatobacteraceae</taxon>
        <taxon>Phreatobacter</taxon>
    </lineage>
</organism>
<dbReference type="Proteomes" id="UP000298781">
    <property type="component" value="Chromosome"/>
</dbReference>
<dbReference type="GO" id="GO:0016020">
    <property type="term" value="C:membrane"/>
    <property type="evidence" value="ECO:0007669"/>
    <property type="project" value="InterPro"/>
</dbReference>
<evidence type="ECO:0000313" key="3">
    <source>
        <dbReference type="Proteomes" id="UP000298781"/>
    </source>
</evidence>
<feature type="transmembrane region" description="Helical" evidence="1">
    <location>
        <begin position="173"/>
        <end position="196"/>
    </location>
</feature>
<evidence type="ECO:0000313" key="2">
    <source>
        <dbReference type="EMBL" id="QCI65195.1"/>
    </source>
</evidence>
<keyword evidence="1" id="KW-0812">Transmembrane</keyword>
<dbReference type="PANTHER" id="PTHR38457">
    <property type="entry name" value="REGULATOR ABRB-RELATED"/>
    <property type="match status" value="1"/>
</dbReference>
<dbReference type="InterPro" id="IPR017516">
    <property type="entry name" value="AbrB_dup"/>
</dbReference>
<evidence type="ECO:0000256" key="1">
    <source>
        <dbReference type="SAM" id="Phobius"/>
    </source>
</evidence>
<sequence>MAAMRPGLCIGALAMRQRGHSMMTRGDLLRLIKTFMLPCLIGAAGGFAFDRLGLPAAWMSGSLVAVSIAAFAGLNVRVPEPVSPAIFLLLGTVMGQAVTPETLRLALSWPISMGGLVVLVPAIIGAIVVYLTRVEGFDRSTAFYASIPGAMNYVMALTIGSKADARSVVVVQSFRLVLLVAALPSFLALAGLGAAAPKAAVATGSAAWFDYPLMALLAVSCGLGMERLGVPGGATVGAMLASAVLHGTGLVTAAVPQPLVLAGFIVMGVLIAARFAGTSLVELRQMLRPSIGAFLVGTGVTVGVAAVVAGLAGLPVGKVILAYAPGGIEAMAILAFVLDMDPAFVGAHHIVRFVGIAVLLPLAARLVLGAADRT</sequence>
<dbReference type="AlphaFoldDB" id="A0A4D7B181"/>
<feature type="transmembrane region" description="Helical" evidence="1">
    <location>
        <begin position="237"/>
        <end position="255"/>
    </location>
</feature>
<feature type="transmembrane region" description="Helical" evidence="1">
    <location>
        <begin position="56"/>
        <end position="76"/>
    </location>
</feature>